<protein>
    <submittedName>
        <fullName evidence="1">Uncharacterized protein</fullName>
    </submittedName>
</protein>
<name>A0A0P7B4J7_9HYPO</name>
<dbReference type="AlphaFoldDB" id="A0A0P7B4J7"/>
<dbReference type="EMBL" id="LKCW01000300">
    <property type="protein sequence ID" value="KPM34800.1"/>
    <property type="molecule type" value="Genomic_DNA"/>
</dbReference>
<dbReference type="Proteomes" id="UP000050424">
    <property type="component" value="Unassembled WGS sequence"/>
</dbReference>
<organism evidence="1 2">
    <name type="scientific">Neonectria ditissima</name>
    <dbReference type="NCBI Taxonomy" id="78410"/>
    <lineage>
        <taxon>Eukaryota</taxon>
        <taxon>Fungi</taxon>
        <taxon>Dikarya</taxon>
        <taxon>Ascomycota</taxon>
        <taxon>Pezizomycotina</taxon>
        <taxon>Sordariomycetes</taxon>
        <taxon>Hypocreomycetidae</taxon>
        <taxon>Hypocreales</taxon>
        <taxon>Nectriaceae</taxon>
        <taxon>Neonectria</taxon>
    </lineage>
</organism>
<sequence>MAFRTLSSRVIASSVLAALAAGGTYGFLVHRRISATDASKITIFDTTPDSFQQSLSVSEIVNARKHQQVEDSRFITLEIPPQHQHITDEVLLARFAKGYFGGLVLSPERILLKAIGLNLTKFTTIENQATVARFWSTKDLSDHKLPPLHSVLYGVFQVLDIKLPQKNDTKSQQGSTESYIDFGFGRDQRQFVGVHRFSVVRPNDRPPTGQRTVQIHRQSMTCNPTVNRPVGPGFLYHFHNIYAQLLFREAVAEVSVALNQVPEGV</sequence>
<comment type="caution">
    <text evidence="1">The sequence shown here is derived from an EMBL/GenBank/DDBJ whole genome shotgun (WGS) entry which is preliminary data.</text>
</comment>
<dbReference type="OrthoDB" id="3354680at2759"/>
<dbReference type="STRING" id="78410.A0A0P7B4J7"/>
<keyword evidence="2" id="KW-1185">Reference proteome</keyword>
<accession>A0A0P7B4J7</accession>
<evidence type="ECO:0000313" key="2">
    <source>
        <dbReference type="Proteomes" id="UP000050424"/>
    </source>
</evidence>
<gene>
    <name evidence="1" type="ORF">AK830_g11771</name>
</gene>
<evidence type="ECO:0000313" key="1">
    <source>
        <dbReference type="EMBL" id="KPM34800.1"/>
    </source>
</evidence>
<proteinExistence type="predicted"/>
<reference evidence="1 2" key="1">
    <citation type="submission" date="2015-09" db="EMBL/GenBank/DDBJ databases">
        <title>Draft genome of a European isolate of the apple canker pathogen Neonectria ditissima.</title>
        <authorList>
            <person name="Gomez-Cortecero A."/>
            <person name="Harrison R.J."/>
            <person name="Armitage A.D."/>
        </authorList>
    </citation>
    <scope>NUCLEOTIDE SEQUENCE [LARGE SCALE GENOMIC DNA]</scope>
    <source>
        <strain evidence="1 2">R09/05</strain>
    </source>
</reference>